<evidence type="ECO:0008006" key="3">
    <source>
        <dbReference type="Google" id="ProtNLM"/>
    </source>
</evidence>
<sequence length="122" mass="13560">MGRDPFRFGPVPPPPPPPPPTRAELEEMARQEQLRREAAERALREALIPRPPPVSVVYLGSFGPERRRIAVFADSAGENLYNVRVGEVVEGKFIVDRIGYESVDIKFVGFPDEPAKRLPIGG</sequence>
<name>L7VVN3_9BACT</name>
<accession>L7VVN3</accession>
<dbReference type="AlphaFoldDB" id="L7VVN3"/>
<evidence type="ECO:0000313" key="2">
    <source>
        <dbReference type="EMBL" id="AGC71584.1"/>
    </source>
</evidence>
<feature type="compositionally biased region" description="Pro residues" evidence="1">
    <location>
        <begin position="10"/>
        <end position="21"/>
    </location>
</feature>
<dbReference type="EMBL" id="JX649876">
    <property type="protein sequence ID" value="AGC71584.1"/>
    <property type="molecule type" value="Genomic_DNA"/>
</dbReference>
<feature type="region of interest" description="Disordered" evidence="1">
    <location>
        <begin position="1"/>
        <end position="23"/>
    </location>
</feature>
<evidence type="ECO:0000256" key="1">
    <source>
        <dbReference type="SAM" id="MobiDB-lite"/>
    </source>
</evidence>
<organism evidence="2">
    <name type="scientific">uncultured bacterium A1Q1_fos_517</name>
    <dbReference type="NCBI Taxonomy" id="1256582"/>
    <lineage>
        <taxon>Bacteria</taxon>
        <taxon>environmental samples</taxon>
    </lineage>
</organism>
<reference evidence="2" key="1">
    <citation type="submission" date="2012-09" db="EMBL/GenBank/DDBJ databases">
        <title>Metagenomic Characterization of a Microbial Community in Wastewater Detects High Levels of Antibiotic Resistance.</title>
        <authorList>
            <person name="Abrams M."/>
            <person name="Caldwell A."/>
            <person name="Vandaei E."/>
            <person name="Lee W."/>
            <person name="Perrott J."/>
            <person name="Khan S.Y."/>
            <person name="Ta J."/>
            <person name="Romero D."/>
            <person name="Nguyen V."/>
            <person name="Pourmand N."/>
            <person name="Ouverney C.C."/>
        </authorList>
    </citation>
    <scope>NUCLEOTIDE SEQUENCE</scope>
</reference>
<protein>
    <recommendedName>
        <fullName evidence="3">Type IV pilus biogenesis protein PilP</fullName>
    </recommendedName>
</protein>
<proteinExistence type="predicted"/>